<dbReference type="Pfam" id="PF16927">
    <property type="entry name" value="HisKA_7TM"/>
    <property type="match status" value="1"/>
</dbReference>
<accession>A0A239J8H1</accession>
<dbReference type="GO" id="GO:1902201">
    <property type="term" value="P:negative regulation of bacterial-type flagellum-dependent cell motility"/>
    <property type="evidence" value="ECO:0007669"/>
    <property type="project" value="TreeGrafter"/>
</dbReference>
<dbReference type="PROSITE" id="PS50112">
    <property type="entry name" value="PAS"/>
    <property type="match status" value="1"/>
</dbReference>
<dbReference type="EMBL" id="FZNR01000033">
    <property type="protein sequence ID" value="SNT02157.1"/>
    <property type="molecule type" value="Genomic_DNA"/>
</dbReference>
<evidence type="ECO:0000259" key="2">
    <source>
        <dbReference type="PROSITE" id="PS50112"/>
    </source>
</evidence>
<dbReference type="InterPro" id="IPR035965">
    <property type="entry name" value="PAS-like_dom_sf"/>
</dbReference>
<dbReference type="SMART" id="SM00091">
    <property type="entry name" value="PAS"/>
    <property type="match status" value="1"/>
</dbReference>
<feature type="transmembrane region" description="Helical" evidence="1">
    <location>
        <begin position="170"/>
        <end position="193"/>
    </location>
</feature>
<dbReference type="CDD" id="cd00130">
    <property type="entry name" value="PAS"/>
    <property type="match status" value="1"/>
</dbReference>
<keyword evidence="1" id="KW-0472">Membrane</keyword>
<dbReference type="InterPro" id="IPR029787">
    <property type="entry name" value="Nucleotide_cyclase"/>
</dbReference>
<evidence type="ECO:0000256" key="1">
    <source>
        <dbReference type="SAM" id="Phobius"/>
    </source>
</evidence>
<reference evidence="4 5" key="1">
    <citation type="submission" date="2017-06" db="EMBL/GenBank/DDBJ databases">
        <authorList>
            <person name="Kim H.J."/>
            <person name="Triplett B.A."/>
        </authorList>
    </citation>
    <scope>NUCLEOTIDE SEQUENCE [LARGE SCALE GENOMIC DNA]</scope>
    <source>
        <strain evidence="4 5">DSM 43151</strain>
    </source>
</reference>
<dbReference type="FunFam" id="3.30.70.270:FF:000001">
    <property type="entry name" value="Diguanylate cyclase domain protein"/>
    <property type="match status" value="1"/>
</dbReference>
<feature type="transmembrane region" description="Helical" evidence="1">
    <location>
        <begin position="64"/>
        <end position="84"/>
    </location>
</feature>
<feature type="domain" description="PAS" evidence="2">
    <location>
        <begin position="225"/>
        <end position="261"/>
    </location>
</feature>
<feature type="transmembrane region" description="Helical" evidence="1">
    <location>
        <begin position="6"/>
        <end position="24"/>
    </location>
</feature>
<keyword evidence="5" id="KW-1185">Reference proteome</keyword>
<protein>
    <submittedName>
        <fullName evidence="4">Diguanylate cyclase (GGDEF) domain-containing protein</fullName>
    </submittedName>
</protein>
<evidence type="ECO:0000313" key="4">
    <source>
        <dbReference type="EMBL" id="SNT02157.1"/>
    </source>
</evidence>
<evidence type="ECO:0000313" key="5">
    <source>
        <dbReference type="Proteomes" id="UP000198415"/>
    </source>
</evidence>
<dbReference type="Pfam" id="PF00990">
    <property type="entry name" value="GGDEF"/>
    <property type="match status" value="1"/>
</dbReference>
<keyword evidence="1" id="KW-0812">Transmembrane</keyword>
<dbReference type="GO" id="GO:0043709">
    <property type="term" value="P:cell adhesion involved in single-species biofilm formation"/>
    <property type="evidence" value="ECO:0007669"/>
    <property type="project" value="TreeGrafter"/>
</dbReference>
<gene>
    <name evidence="4" type="ORF">SAMN06264365_13347</name>
</gene>
<sequence length="509" mass="55156">MRTALVVLYTAAGLIAVLYAVVTYRRRLQTPLALPLSLIMAGAAEWSLAQACCLAAPTPVLALIFNYAMFPGVAMVVAGSFWRSMLLSEVRKLRPALLLIQPVLLMAVLATDPWHHTFYSKVDTAVDYGITVYPSAAYWVHTLYCYGLLTAGAVLVVRALRRAVRGQRRVYWWFLAGGVAPTAGNLVTVFLHVNIQRLDVTPLLFLVTGVVWWWTDRSGVNSEPVPVTYAQVISALSDAVMVLDPNGRFLDVNPAAAKLLAVVNPACGAVIGKQWQDVVDPHFSAMVVDAGQSTIHGASGDVYDFRVVQIEAADGSCPGSVVVVRDVTELERLRAELTDQAVRDGLTGVFNRRYLTTALDARVRAAASAGEPLSIVMIDVDHFKAVNDRYGHAVGDQVLVDLARQLTGSVREGDLVARYGGEEFVVVLPGVDARAAAERADRWRRQCATTAVDTHLGTLNVTFSGGVAQLTATDCPEDLLRHADEALYRAKHAGRDQILTAERTLPVLG</sequence>
<feature type="transmembrane region" description="Helical" evidence="1">
    <location>
        <begin position="136"/>
        <end position="158"/>
    </location>
</feature>
<feature type="domain" description="GGDEF" evidence="3">
    <location>
        <begin position="371"/>
        <end position="503"/>
    </location>
</feature>
<dbReference type="GO" id="GO:0005886">
    <property type="term" value="C:plasma membrane"/>
    <property type="evidence" value="ECO:0007669"/>
    <property type="project" value="TreeGrafter"/>
</dbReference>
<dbReference type="NCBIfam" id="TIGR00254">
    <property type="entry name" value="GGDEF"/>
    <property type="match status" value="1"/>
</dbReference>
<dbReference type="PROSITE" id="PS50887">
    <property type="entry name" value="GGDEF"/>
    <property type="match status" value="1"/>
</dbReference>
<dbReference type="Gene3D" id="3.30.450.20">
    <property type="entry name" value="PAS domain"/>
    <property type="match status" value="1"/>
</dbReference>
<evidence type="ECO:0000259" key="3">
    <source>
        <dbReference type="PROSITE" id="PS50887"/>
    </source>
</evidence>
<dbReference type="RefSeq" id="WP_179277518.1">
    <property type="nucleotide sequence ID" value="NZ_BOMU01000114.1"/>
</dbReference>
<dbReference type="InterPro" id="IPR043128">
    <property type="entry name" value="Rev_trsase/Diguanyl_cyclase"/>
</dbReference>
<dbReference type="InterPro" id="IPR000014">
    <property type="entry name" value="PAS"/>
</dbReference>
<organism evidence="4 5">
    <name type="scientific">Actinoplanes regularis</name>
    <dbReference type="NCBI Taxonomy" id="52697"/>
    <lineage>
        <taxon>Bacteria</taxon>
        <taxon>Bacillati</taxon>
        <taxon>Actinomycetota</taxon>
        <taxon>Actinomycetes</taxon>
        <taxon>Micromonosporales</taxon>
        <taxon>Micromonosporaceae</taxon>
        <taxon>Actinoplanes</taxon>
    </lineage>
</organism>
<dbReference type="PANTHER" id="PTHR45138:SF24">
    <property type="entry name" value="DIGUANYLATE CYCLASE DGCC-RELATED"/>
    <property type="match status" value="1"/>
</dbReference>
<dbReference type="Proteomes" id="UP000198415">
    <property type="component" value="Unassembled WGS sequence"/>
</dbReference>
<dbReference type="InterPro" id="IPR031621">
    <property type="entry name" value="HisKA_7TM"/>
</dbReference>
<dbReference type="SUPFAM" id="SSF55785">
    <property type="entry name" value="PYP-like sensor domain (PAS domain)"/>
    <property type="match status" value="1"/>
</dbReference>
<proteinExistence type="predicted"/>
<dbReference type="SUPFAM" id="SSF55073">
    <property type="entry name" value="Nucleotide cyclase"/>
    <property type="match status" value="1"/>
</dbReference>
<dbReference type="GO" id="GO:0052621">
    <property type="term" value="F:diguanylate cyclase activity"/>
    <property type="evidence" value="ECO:0007669"/>
    <property type="project" value="TreeGrafter"/>
</dbReference>
<feature type="transmembrane region" description="Helical" evidence="1">
    <location>
        <begin position="96"/>
        <end position="116"/>
    </location>
</feature>
<dbReference type="InterPro" id="IPR050469">
    <property type="entry name" value="Diguanylate_Cyclase"/>
</dbReference>
<dbReference type="PANTHER" id="PTHR45138">
    <property type="entry name" value="REGULATORY COMPONENTS OF SENSORY TRANSDUCTION SYSTEM"/>
    <property type="match status" value="1"/>
</dbReference>
<dbReference type="Pfam" id="PF08448">
    <property type="entry name" value="PAS_4"/>
    <property type="match status" value="1"/>
</dbReference>
<dbReference type="SMART" id="SM00267">
    <property type="entry name" value="GGDEF"/>
    <property type="match status" value="1"/>
</dbReference>
<name>A0A239J8H1_9ACTN</name>
<dbReference type="InterPro" id="IPR013656">
    <property type="entry name" value="PAS_4"/>
</dbReference>
<keyword evidence="1" id="KW-1133">Transmembrane helix</keyword>
<dbReference type="Gene3D" id="3.30.70.270">
    <property type="match status" value="1"/>
</dbReference>
<dbReference type="AlphaFoldDB" id="A0A239J8H1"/>
<dbReference type="InterPro" id="IPR000160">
    <property type="entry name" value="GGDEF_dom"/>
</dbReference>
<dbReference type="CDD" id="cd01949">
    <property type="entry name" value="GGDEF"/>
    <property type="match status" value="1"/>
</dbReference>